<feature type="domain" description="Myb/SANT-like DNA-binding" evidence="2">
    <location>
        <begin position="12"/>
        <end position="98"/>
    </location>
</feature>
<evidence type="ECO:0000256" key="1">
    <source>
        <dbReference type="SAM" id="MobiDB-lite"/>
    </source>
</evidence>
<evidence type="ECO:0000313" key="4">
    <source>
        <dbReference type="Proteomes" id="UP000031443"/>
    </source>
</evidence>
<protein>
    <recommendedName>
        <fullName evidence="2">Myb/SANT-like DNA-binding domain-containing protein</fullName>
    </recommendedName>
</protein>
<feature type="region of interest" description="Disordered" evidence="1">
    <location>
        <begin position="157"/>
        <end position="176"/>
    </location>
</feature>
<dbReference type="Proteomes" id="UP000031443">
    <property type="component" value="Unassembled WGS sequence"/>
</dbReference>
<dbReference type="Gene3D" id="1.10.10.60">
    <property type="entry name" value="Homeodomain-like"/>
    <property type="match status" value="1"/>
</dbReference>
<keyword evidence="4" id="KW-1185">Reference proteome</keyword>
<dbReference type="Pfam" id="PF13837">
    <property type="entry name" value="Myb_DNA-bind_4"/>
    <property type="match status" value="1"/>
</dbReference>
<dbReference type="PANTHER" id="PTHR47595">
    <property type="entry name" value="HEAT SHOCK 70 KDA PROTEIN 14"/>
    <property type="match status" value="1"/>
</dbReference>
<accession>M7C2X5</accession>
<evidence type="ECO:0000259" key="2">
    <source>
        <dbReference type="Pfam" id="PF13837"/>
    </source>
</evidence>
<dbReference type="PANTHER" id="PTHR47595:SF1">
    <property type="entry name" value="MYB_SANT-LIKE DNA-BINDING DOMAIN-CONTAINING PROTEIN"/>
    <property type="match status" value="1"/>
</dbReference>
<sequence>MQSSQNRKRAPAWSEQKTLDLIAVWGEESVQAELRSKRRNANIYTKIAQGMMDRGYNRDTQQCRMKVKELRQAYQKTKEANGHSGSEPHTCCFYDQLHGILGWDPTSTPPLSVDTCKGGVSRNTEEDFVDEEEEEDNAQQTSGESVLPNSQDLFITLEPIPTQGGSPNPEAGEGSSAECTYVTTVQGLKVIVFNV</sequence>
<proteinExistence type="predicted"/>
<dbReference type="FunFam" id="1.10.10.60:FF:000032">
    <property type="entry name" value="Zinc finger and SCAN domain-containing 20"/>
    <property type="match status" value="1"/>
</dbReference>
<dbReference type="AlphaFoldDB" id="M7C2X5"/>
<evidence type="ECO:0000313" key="3">
    <source>
        <dbReference type="EMBL" id="EMP38758.1"/>
    </source>
</evidence>
<feature type="region of interest" description="Disordered" evidence="1">
    <location>
        <begin position="112"/>
        <end position="149"/>
    </location>
</feature>
<gene>
    <name evidence="3" type="ORF">UY3_04077</name>
</gene>
<dbReference type="EMBL" id="KB518693">
    <property type="protein sequence ID" value="EMP38758.1"/>
    <property type="molecule type" value="Genomic_DNA"/>
</dbReference>
<dbReference type="InterPro" id="IPR044822">
    <property type="entry name" value="Myb_DNA-bind_4"/>
</dbReference>
<feature type="compositionally biased region" description="Acidic residues" evidence="1">
    <location>
        <begin position="126"/>
        <end position="137"/>
    </location>
</feature>
<name>M7C2X5_CHEMY</name>
<reference evidence="4" key="1">
    <citation type="journal article" date="2013" name="Nat. Genet.">
        <title>The draft genomes of soft-shell turtle and green sea turtle yield insights into the development and evolution of the turtle-specific body plan.</title>
        <authorList>
            <person name="Wang Z."/>
            <person name="Pascual-Anaya J."/>
            <person name="Zadissa A."/>
            <person name="Li W."/>
            <person name="Niimura Y."/>
            <person name="Huang Z."/>
            <person name="Li C."/>
            <person name="White S."/>
            <person name="Xiong Z."/>
            <person name="Fang D."/>
            <person name="Wang B."/>
            <person name="Ming Y."/>
            <person name="Chen Y."/>
            <person name="Zheng Y."/>
            <person name="Kuraku S."/>
            <person name="Pignatelli M."/>
            <person name="Herrero J."/>
            <person name="Beal K."/>
            <person name="Nozawa M."/>
            <person name="Li Q."/>
            <person name="Wang J."/>
            <person name="Zhang H."/>
            <person name="Yu L."/>
            <person name="Shigenobu S."/>
            <person name="Wang J."/>
            <person name="Liu J."/>
            <person name="Flicek P."/>
            <person name="Searle S."/>
            <person name="Wang J."/>
            <person name="Kuratani S."/>
            <person name="Yin Y."/>
            <person name="Aken B."/>
            <person name="Zhang G."/>
            <person name="Irie N."/>
        </authorList>
    </citation>
    <scope>NUCLEOTIDE SEQUENCE [LARGE SCALE GENOMIC DNA]</scope>
</reference>
<feature type="compositionally biased region" description="Polar residues" evidence="1">
    <location>
        <begin position="138"/>
        <end position="149"/>
    </location>
</feature>
<organism evidence="3 4">
    <name type="scientific">Chelonia mydas</name>
    <name type="common">Green sea-turtle</name>
    <name type="synonym">Chelonia agassizi</name>
    <dbReference type="NCBI Taxonomy" id="8469"/>
    <lineage>
        <taxon>Eukaryota</taxon>
        <taxon>Metazoa</taxon>
        <taxon>Chordata</taxon>
        <taxon>Craniata</taxon>
        <taxon>Vertebrata</taxon>
        <taxon>Euteleostomi</taxon>
        <taxon>Archelosauria</taxon>
        <taxon>Testudinata</taxon>
        <taxon>Testudines</taxon>
        <taxon>Cryptodira</taxon>
        <taxon>Durocryptodira</taxon>
        <taxon>Americhelydia</taxon>
        <taxon>Chelonioidea</taxon>
        <taxon>Cheloniidae</taxon>
        <taxon>Chelonia</taxon>
    </lineage>
</organism>